<keyword evidence="3 7" id="KW-1133">Transmembrane helix</keyword>
<evidence type="ECO:0000256" key="1">
    <source>
        <dbReference type="ARBA" id="ARBA00004141"/>
    </source>
</evidence>
<feature type="transmembrane region" description="Helical" evidence="7">
    <location>
        <begin position="48"/>
        <end position="74"/>
    </location>
</feature>
<comment type="subcellular location">
    <subcellularLocation>
        <location evidence="1">Membrane</location>
        <topology evidence="1">Multi-pass membrane protein</topology>
    </subcellularLocation>
</comment>
<evidence type="ECO:0000256" key="7">
    <source>
        <dbReference type="SAM" id="Phobius"/>
    </source>
</evidence>
<name>A0A319E8Z4_ASPSB</name>
<keyword evidence="4 7" id="KW-0472">Membrane</keyword>
<dbReference type="PANTHER" id="PTHR33048:SF165">
    <property type="entry name" value="INTEGRAL MEMBRANE PROTEIN"/>
    <property type="match status" value="1"/>
</dbReference>
<feature type="domain" description="Rhodopsin" evidence="8">
    <location>
        <begin position="49"/>
        <end position="275"/>
    </location>
</feature>
<keyword evidence="2 7" id="KW-0812">Transmembrane</keyword>
<evidence type="ECO:0000256" key="2">
    <source>
        <dbReference type="ARBA" id="ARBA00022692"/>
    </source>
</evidence>
<organism evidence="9 10">
    <name type="scientific">Aspergillus sclerotiicarbonarius (strain CBS 121057 / IBT 28362)</name>
    <dbReference type="NCBI Taxonomy" id="1448318"/>
    <lineage>
        <taxon>Eukaryota</taxon>
        <taxon>Fungi</taxon>
        <taxon>Dikarya</taxon>
        <taxon>Ascomycota</taxon>
        <taxon>Pezizomycotina</taxon>
        <taxon>Eurotiomycetes</taxon>
        <taxon>Eurotiomycetidae</taxon>
        <taxon>Eurotiales</taxon>
        <taxon>Aspergillaceae</taxon>
        <taxon>Aspergillus</taxon>
        <taxon>Aspergillus subgen. Circumdati</taxon>
    </lineage>
</organism>
<evidence type="ECO:0000313" key="10">
    <source>
        <dbReference type="Proteomes" id="UP000248423"/>
    </source>
</evidence>
<dbReference type="InterPro" id="IPR052337">
    <property type="entry name" value="SAT4-like"/>
</dbReference>
<feature type="transmembrane region" description="Helical" evidence="7">
    <location>
        <begin position="128"/>
        <end position="149"/>
    </location>
</feature>
<dbReference type="EMBL" id="KZ826354">
    <property type="protein sequence ID" value="PYI05890.1"/>
    <property type="molecule type" value="Genomic_DNA"/>
</dbReference>
<feature type="transmembrane region" description="Helical" evidence="7">
    <location>
        <begin position="12"/>
        <end position="36"/>
    </location>
</feature>
<dbReference type="STRING" id="1448318.A0A319E8Z4"/>
<feature type="region of interest" description="Disordered" evidence="6">
    <location>
        <begin position="280"/>
        <end position="308"/>
    </location>
</feature>
<protein>
    <recommendedName>
        <fullName evidence="8">Rhodopsin domain-containing protein</fullName>
    </recommendedName>
</protein>
<dbReference type="OrthoDB" id="4470227at2759"/>
<evidence type="ECO:0000256" key="3">
    <source>
        <dbReference type="ARBA" id="ARBA00022989"/>
    </source>
</evidence>
<dbReference type="GO" id="GO:0016020">
    <property type="term" value="C:membrane"/>
    <property type="evidence" value="ECO:0007669"/>
    <property type="project" value="UniProtKB-SubCell"/>
</dbReference>
<keyword evidence="10" id="KW-1185">Reference proteome</keyword>
<feature type="transmembrane region" description="Helical" evidence="7">
    <location>
        <begin position="169"/>
        <end position="194"/>
    </location>
</feature>
<evidence type="ECO:0000259" key="8">
    <source>
        <dbReference type="Pfam" id="PF20684"/>
    </source>
</evidence>
<accession>A0A319E8Z4</accession>
<feature type="compositionally biased region" description="Polar residues" evidence="6">
    <location>
        <begin position="280"/>
        <end position="292"/>
    </location>
</feature>
<dbReference type="Proteomes" id="UP000248423">
    <property type="component" value="Unassembled WGS sequence"/>
</dbReference>
<comment type="similarity">
    <text evidence="5">Belongs to the SAT4 family.</text>
</comment>
<feature type="transmembrane region" description="Helical" evidence="7">
    <location>
        <begin position="249"/>
        <end position="270"/>
    </location>
</feature>
<evidence type="ECO:0000256" key="4">
    <source>
        <dbReference type="ARBA" id="ARBA00023136"/>
    </source>
</evidence>
<feature type="transmembrane region" description="Helical" evidence="7">
    <location>
        <begin position="94"/>
        <end position="116"/>
    </location>
</feature>
<reference evidence="9 10" key="1">
    <citation type="submission" date="2018-02" db="EMBL/GenBank/DDBJ databases">
        <title>The genomes of Aspergillus section Nigri reveals drivers in fungal speciation.</title>
        <authorList>
            <consortium name="DOE Joint Genome Institute"/>
            <person name="Vesth T.C."/>
            <person name="Nybo J."/>
            <person name="Theobald S."/>
            <person name="Brandl J."/>
            <person name="Frisvad J.C."/>
            <person name="Nielsen K.F."/>
            <person name="Lyhne E.K."/>
            <person name="Kogle M.E."/>
            <person name="Kuo A."/>
            <person name="Riley R."/>
            <person name="Clum A."/>
            <person name="Nolan M."/>
            <person name="Lipzen A."/>
            <person name="Salamov A."/>
            <person name="Henrissat B."/>
            <person name="Wiebenga A."/>
            <person name="De vries R.P."/>
            <person name="Grigoriev I.V."/>
            <person name="Mortensen U.H."/>
            <person name="Andersen M.R."/>
            <person name="Baker S.E."/>
        </authorList>
    </citation>
    <scope>NUCLEOTIDE SEQUENCE [LARGE SCALE GENOMIC DNA]</scope>
    <source>
        <strain evidence="9 10">CBS 121057</strain>
    </source>
</reference>
<sequence>MASRDYYGGHGPGIVGVSISLCCVATILLALRFYTFFFVVRNKGAAPLLWATIAWALGIPSVILYCLSASYGLGNHITIVYDAPKLTTALLYEWIAANTICFSVWFAKLSTMIYILEVQGNTNKIGKWLMIVSVSVNLICYIGTIPIIFTQCTPAEKLWDETKPGTCDGVYRAFVWATFTGAWGSMTDLILAFYPTVIIWNLQLRLKLKLIISCLMGLGVVTAVCSLIKTIEFGRLEAVKDSTFEIAPLMIYGMTEMWVVLIASSAAPLWPLVRRSIQATTTPRSGPSTFNGLYSGSRSKYSKTSRRSKYGHTYSEALKSIDGDSQDGMVPTEGIMMTRSLTIRRDDVQ</sequence>
<dbReference type="Pfam" id="PF20684">
    <property type="entry name" value="Fung_rhodopsin"/>
    <property type="match status" value="1"/>
</dbReference>
<feature type="transmembrane region" description="Helical" evidence="7">
    <location>
        <begin position="206"/>
        <end position="229"/>
    </location>
</feature>
<gene>
    <name evidence="9" type="ORF">BO78DRAFT_138038</name>
</gene>
<evidence type="ECO:0000313" key="9">
    <source>
        <dbReference type="EMBL" id="PYI05890.1"/>
    </source>
</evidence>
<dbReference type="VEuPathDB" id="FungiDB:BO78DRAFT_138038"/>
<dbReference type="AlphaFoldDB" id="A0A319E8Z4"/>
<dbReference type="InterPro" id="IPR049326">
    <property type="entry name" value="Rhodopsin_dom_fungi"/>
</dbReference>
<evidence type="ECO:0000256" key="5">
    <source>
        <dbReference type="ARBA" id="ARBA00038359"/>
    </source>
</evidence>
<dbReference type="PANTHER" id="PTHR33048">
    <property type="entry name" value="PTH11-LIKE INTEGRAL MEMBRANE PROTEIN (AFU_ORTHOLOGUE AFUA_5G11245)"/>
    <property type="match status" value="1"/>
</dbReference>
<evidence type="ECO:0000256" key="6">
    <source>
        <dbReference type="SAM" id="MobiDB-lite"/>
    </source>
</evidence>
<proteinExistence type="inferred from homology"/>